<gene>
    <name evidence="2" type="ORF">PtA15_17A77</name>
</gene>
<feature type="region of interest" description="Disordered" evidence="1">
    <location>
        <begin position="1"/>
        <end position="108"/>
    </location>
</feature>
<keyword evidence="3" id="KW-1185">Reference proteome</keyword>
<evidence type="ECO:0000313" key="2">
    <source>
        <dbReference type="EMBL" id="WAQ92596.1"/>
    </source>
</evidence>
<accession>A0ABY7D5E4</accession>
<dbReference type="RefSeq" id="XP_053028151.1">
    <property type="nucleotide sequence ID" value="XM_053164582.1"/>
</dbReference>
<feature type="compositionally biased region" description="Polar residues" evidence="1">
    <location>
        <begin position="70"/>
        <end position="87"/>
    </location>
</feature>
<feature type="compositionally biased region" description="Low complexity" evidence="1">
    <location>
        <begin position="46"/>
        <end position="65"/>
    </location>
</feature>
<protein>
    <submittedName>
        <fullName evidence="2">Uncharacterized protein</fullName>
    </submittedName>
</protein>
<dbReference type="Proteomes" id="UP001164743">
    <property type="component" value="Chromosome 17A"/>
</dbReference>
<dbReference type="GeneID" id="77805476"/>
<evidence type="ECO:0000256" key="1">
    <source>
        <dbReference type="SAM" id="MobiDB-lite"/>
    </source>
</evidence>
<name>A0ABY7D5E4_9BASI</name>
<sequence>MDLGGEETQAVGGPTGEKPNPTQSQGTMAGHTGRQEMETLPGISSKKTTAPAPKKAKKATVAQTARRIATRSTLRVPTSETADVSGTSRRRPKQREVEEQVQGERMPE</sequence>
<dbReference type="EMBL" id="CP110437">
    <property type="protein sequence ID" value="WAQ92596.1"/>
    <property type="molecule type" value="Genomic_DNA"/>
</dbReference>
<organism evidence="2 3">
    <name type="scientific">Puccinia triticina</name>
    <dbReference type="NCBI Taxonomy" id="208348"/>
    <lineage>
        <taxon>Eukaryota</taxon>
        <taxon>Fungi</taxon>
        <taxon>Dikarya</taxon>
        <taxon>Basidiomycota</taxon>
        <taxon>Pucciniomycotina</taxon>
        <taxon>Pucciniomycetes</taxon>
        <taxon>Pucciniales</taxon>
        <taxon>Pucciniaceae</taxon>
        <taxon>Puccinia</taxon>
    </lineage>
</organism>
<proteinExistence type="predicted"/>
<reference evidence="2" key="1">
    <citation type="submission" date="2022-10" db="EMBL/GenBank/DDBJ databases">
        <title>Puccinia triticina Genome sequencing and assembly.</title>
        <authorList>
            <person name="Li C."/>
        </authorList>
    </citation>
    <scope>NUCLEOTIDE SEQUENCE</scope>
    <source>
        <strain evidence="2">Pt15</strain>
    </source>
</reference>
<evidence type="ECO:0000313" key="3">
    <source>
        <dbReference type="Proteomes" id="UP001164743"/>
    </source>
</evidence>